<dbReference type="PANTHER" id="PTHR11328">
    <property type="entry name" value="MAJOR FACILITATOR SUPERFAMILY DOMAIN-CONTAINING PROTEIN"/>
    <property type="match status" value="1"/>
</dbReference>
<feature type="transmembrane region" description="Helical" evidence="3">
    <location>
        <begin position="402"/>
        <end position="425"/>
    </location>
</feature>
<feature type="transmembrane region" description="Helical" evidence="3">
    <location>
        <begin position="132"/>
        <end position="159"/>
    </location>
</feature>
<dbReference type="FunFam" id="1.20.1250.20:FF:000260">
    <property type="entry name" value="Major facilitator superfamily domain containing 2B"/>
    <property type="match status" value="1"/>
</dbReference>
<sequence length="487" mass="53923">MEIAKHMSICAINAKSLLFSQTDLSQKLSLCSKLCFAIGGAPKEVAASATAFFLQIYLLDVAQINAFQASMVLFIGKAWGAVNDPIVGFFITKSRWTKIGRLMPWMVGCTPFLVVSYIYLWFVPPFISGRFIWYLGFYCLYQTLITCFHVPYSALTMFLSTDQKERDSATAYRMTMEVLGTLVGAAIQGQIVASAHTLKHCSTHNTSASYLGNSTGAEIVKSLKEVYMIAAGVIGGVFVICTLVMFMGVKERDDPYASRTEKQIPFYKGFILVMRHGPYLTLTAAFLFITVAIQVGSDFFRQYFSDMTLDNTVNGVSAVISIPLWQWFLQRFGKKTAAFCGITWIMPFTLMLVFIPNVVVAYIVAVSSGLSVAASLLLPWSMLPDVVDDFRLANPDSKGHEAIFYSFYVFFTKFAAGISLGVSTLCLEFAGYDTGACKQPAPVVYTLKLLIGGAPVVFIVTGLMILLFYPISEDIRLRNKVCLEELR</sequence>
<comment type="subcellular location">
    <subcellularLocation>
        <location evidence="1">Membrane</location>
        <topology evidence="1">Multi-pass membrane protein</topology>
    </subcellularLocation>
</comment>
<evidence type="ECO:0000313" key="4">
    <source>
        <dbReference type="Ensembl" id="ENSMAMP00000057125.1"/>
    </source>
</evidence>
<feature type="transmembrane region" description="Helical" evidence="3">
    <location>
        <begin position="226"/>
        <end position="249"/>
    </location>
</feature>
<keyword evidence="3" id="KW-0472">Membrane</keyword>
<dbReference type="Ensembl" id="ENSMAMT00000050382.1">
    <property type="protein sequence ID" value="ENSMAMP00000057125.1"/>
    <property type="gene ID" value="ENSMAMG00000011812.2"/>
</dbReference>
<dbReference type="GeneTree" id="ENSGT00390000005318"/>
<dbReference type="GO" id="GO:0015293">
    <property type="term" value="F:symporter activity"/>
    <property type="evidence" value="ECO:0007669"/>
    <property type="project" value="InterPro"/>
</dbReference>
<feature type="transmembrane region" description="Helical" evidence="3">
    <location>
        <begin position="445"/>
        <end position="469"/>
    </location>
</feature>
<evidence type="ECO:0000256" key="3">
    <source>
        <dbReference type="SAM" id="Phobius"/>
    </source>
</evidence>
<evidence type="ECO:0000313" key="5">
    <source>
        <dbReference type="Proteomes" id="UP000261640"/>
    </source>
</evidence>
<feature type="transmembrane region" description="Helical" evidence="3">
    <location>
        <begin position="270"/>
        <end position="293"/>
    </location>
</feature>
<dbReference type="GO" id="GO:0008643">
    <property type="term" value="P:carbohydrate transport"/>
    <property type="evidence" value="ECO:0007669"/>
    <property type="project" value="InterPro"/>
</dbReference>
<accession>A0A7N8XZJ1</accession>
<dbReference type="SUPFAM" id="SSF103473">
    <property type="entry name" value="MFS general substrate transporter"/>
    <property type="match status" value="1"/>
</dbReference>
<name>A0A7N8XZJ1_9TELE</name>
<dbReference type="InterPro" id="IPR039672">
    <property type="entry name" value="MFS_2"/>
</dbReference>
<dbReference type="AlphaFoldDB" id="A0A7N8XZJ1"/>
<keyword evidence="3" id="KW-1133">Transmembrane helix</keyword>
<protein>
    <submittedName>
        <fullName evidence="4">MFSD2 lysolipid transporter B, sphingolipid</fullName>
    </submittedName>
</protein>
<proteinExistence type="inferred from homology"/>
<feature type="transmembrane region" description="Helical" evidence="3">
    <location>
        <begin position="313"/>
        <end position="329"/>
    </location>
</feature>
<reference evidence="4" key="2">
    <citation type="submission" date="2025-09" db="UniProtKB">
        <authorList>
            <consortium name="Ensembl"/>
        </authorList>
    </citation>
    <scope>IDENTIFICATION</scope>
</reference>
<dbReference type="InterPro" id="IPR036259">
    <property type="entry name" value="MFS_trans_sf"/>
</dbReference>
<feature type="transmembrane region" description="Helical" evidence="3">
    <location>
        <begin position="336"/>
        <end position="355"/>
    </location>
</feature>
<evidence type="ECO:0000256" key="2">
    <source>
        <dbReference type="ARBA" id="ARBA00008335"/>
    </source>
</evidence>
<keyword evidence="3" id="KW-0812">Transmembrane</keyword>
<feature type="transmembrane region" description="Helical" evidence="3">
    <location>
        <begin position="102"/>
        <end position="120"/>
    </location>
</feature>
<dbReference type="Gene3D" id="1.20.1250.20">
    <property type="entry name" value="MFS general substrate transporter like domains"/>
    <property type="match status" value="1"/>
</dbReference>
<comment type="similarity">
    <text evidence="2">Belongs to the major facilitator superfamily.</text>
</comment>
<keyword evidence="5" id="KW-1185">Reference proteome</keyword>
<dbReference type="GO" id="GO:0005886">
    <property type="term" value="C:plasma membrane"/>
    <property type="evidence" value="ECO:0007669"/>
    <property type="project" value="TreeGrafter"/>
</dbReference>
<dbReference type="Proteomes" id="UP000261640">
    <property type="component" value="Unplaced"/>
</dbReference>
<dbReference type="GO" id="GO:0046624">
    <property type="term" value="F:sphingolipid transporter activity"/>
    <property type="evidence" value="ECO:0007669"/>
    <property type="project" value="TreeGrafter"/>
</dbReference>
<reference evidence="4" key="1">
    <citation type="submission" date="2025-08" db="UniProtKB">
        <authorList>
            <consortium name="Ensembl"/>
        </authorList>
    </citation>
    <scope>IDENTIFICATION</scope>
</reference>
<dbReference type="Pfam" id="PF13347">
    <property type="entry name" value="MFS_2"/>
    <property type="match status" value="1"/>
</dbReference>
<organism evidence="4 5">
    <name type="scientific">Mastacembelus armatus</name>
    <name type="common">zig-zag eel</name>
    <dbReference type="NCBI Taxonomy" id="205130"/>
    <lineage>
        <taxon>Eukaryota</taxon>
        <taxon>Metazoa</taxon>
        <taxon>Chordata</taxon>
        <taxon>Craniata</taxon>
        <taxon>Vertebrata</taxon>
        <taxon>Euteleostomi</taxon>
        <taxon>Actinopterygii</taxon>
        <taxon>Neopterygii</taxon>
        <taxon>Teleostei</taxon>
        <taxon>Neoteleostei</taxon>
        <taxon>Acanthomorphata</taxon>
        <taxon>Anabantaria</taxon>
        <taxon>Synbranchiformes</taxon>
        <taxon>Mastacembelidae</taxon>
        <taxon>Mastacembelus</taxon>
    </lineage>
</organism>
<feature type="transmembrane region" description="Helical" evidence="3">
    <location>
        <begin position="361"/>
        <end position="381"/>
    </location>
</feature>
<evidence type="ECO:0000256" key="1">
    <source>
        <dbReference type="ARBA" id="ARBA00004141"/>
    </source>
</evidence>
<dbReference type="PANTHER" id="PTHR11328:SF30">
    <property type="entry name" value="SPHINGOSINE-1-PHOSPHATE TRANSPORTER MFSD2B"/>
    <property type="match status" value="1"/>
</dbReference>